<organism evidence="2 3">
    <name type="scientific">Liquorilactobacillus uvarum DSM 19971</name>
    <dbReference type="NCBI Taxonomy" id="1423812"/>
    <lineage>
        <taxon>Bacteria</taxon>
        <taxon>Bacillati</taxon>
        <taxon>Bacillota</taxon>
        <taxon>Bacilli</taxon>
        <taxon>Lactobacillales</taxon>
        <taxon>Lactobacillaceae</taxon>
        <taxon>Liquorilactobacillus</taxon>
    </lineage>
</organism>
<dbReference type="Proteomes" id="UP000051155">
    <property type="component" value="Unassembled WGS sequence"/>
</dbReference>
<keyword evidence="1" id="KW-1133">Transmembrane helix</keyword>
<keyword evidence="1" id="KW-0812">Transmembrane</keyword>
<evidence type="ECO:0000256" key="1">
    <source>
        <dbReference type="SAM" id="Phobius"/>
    </source>
</evidence>
<evidence type="ECO:0000313" key="3">
    <source>
        <dbReference type="Proteomes" id="UP000051155"/>
    </source>
</evidence>
<reference evidence="2 3" key="1">
    <citation type="journal article" date="2015" name="Genome Announc.">
        <title>Expanding the biotechnology potential of lactobacilli through comparative genomics of 213 strains and associated genera.</title>
        <authorList>
            <person name="Sun Z."/>
            <person name="Harris H.M."/>
            <person name="McCann A."/>
            <person name="Guo C."/>
            <person name="Argimon S."/>
            <person name="Zhang W."/>
            <person name="Yang X."/>
            <person name="Jeffery I.B."/>
            <person name="Cooney J.C."/>
            <person name="Kagawa T.F."/>
            <person name="Liu W."/>
            <person name="Song Y."/>
            <person name="Salvetti E."/>
            <person name="Wrobel A."/>
            <person name="Rasinkangas P."/>
            <person name="Parkhill J."/>
            <person name="Rea M.C."/>
            <person name="O'Sullivan O."/>
            <person name="Ritari J."/>
            <person name="Douillard F.P."/>
            <person name="Paul Ross R."/>
            <person name="Yang R."/>
            <person name="Briner A.E."/>
            <person name="Felis G.E."/>
            <person name="de Vos W.M."/>
            <person name="Barrangou R."/>
            <person name="Klaenhammer T.R."/>
            <person name="Caufield P.W."/>
            <person name="Cui Y."/>
            <person name="Zhang H."/>
            <person name="O'Toole P.W."/>
        </authorList>
    </citation>
    <scope>NUCLEOTIDE SEQUENCE [LARGE SCALE GENOMIC DNA]</scope>
    <source>
        <strain evidence="2 3">DSM 19971</strain>
    </source>
</reference>
<sequence>MFTQGFTLPMFVVLIGGEVILNGIWFEATESRNKKAQKELEKMKAKDISDKPL</sequence>
<protein>
    <submittedName>
        <fullName evidence="2">Uncharacterized protein</fullName>
    </submittedName>
</protein>
<evidence type="ECO:0000313" key="2">
    <source>
        <dbReference type="EMBL" id="KRL36658.1"/>
    </source>
</evidence>
<comment type="caution">
    <text evidence="2">The sequence shown here is derived from an EMBL/GenBank/DDBJ whole genome shotgun (WGS) entry which is preliminary data.</text>
</comment>
<dbReference type="AlphaFoldDB" id="A0A0R1Q3D3"/>
<name>A0A0R1Q3D3_9LACO</name>
<feature type="transmembrane region" description="Helical" evidence="1">
    <location>
        <begin position="6"/>
        <end position="26"/>
    </location>
</feature>
<dbReference type="PATRIC" id="fig|1423812.3.peg.1194"/>
<proteinExistence type="predicted"/>
<accession>A0A0R1Q3D3</accession>
<dbReference type="EMBL" id="AZEG01000023">
    <property type="protein sequence ID" value="KRL36658.1"/>
    <property type="molecule type" value="Genomic_DNA"/>
</dbReference>
<keyword evidence="1" id="KW-0472">Membrane</keyword>
<dbReference type="STRING" id="1423812.FD20_GL001121"/>
<keyword evidence="3" id="KW-1185">Reference proteome</keyword>
<gene>
    <name evidence="2" type="ORF">FD20_GL001121</name>
</gene>